<dbReference type="Gene3D" id="3.10.450.10">
    <property type="match status" value="1"/>
</dbReference>
<comment type="similarity">
    <text evidence="2">Belongs to the cystatin family.</text>
</comment>
<feature type="chain" id="PRO_5046887644" evidence="7">
    <location>
        <begin position="31"/>
        <end position="149"/>
    </location>
</feature>
<evidence type="ECO:0000256" key="6">
    <source>
        <dbReference type="ARBA" id="ARBA00023157"/>
    </source>
</evidence>
<keyword evidence="3" id="KW-0964">Secreted</keyword>
<evidence type="ECO:0000256" key="5">
    <source>
        <dbReference type="ARBA" id="ARBA00022704"/>
    </source>
</evidence>
<keyword evidence="4" id="KW-0646">Protease inhibitor</keyword>
<dbReference type="InterPro" id="IPR000010">
    <property type="entry name" value="Cystatin_dom"/>
</dbReference>
<dbReference type="Pfam" id="PF00031">
    <property type="entry name" value="Cystatin"/>
    <property type="match status" value="1"/>
</dbReference>
<organism evidence="9 10">
    <name type="scientific">Gekko japonicus</name>
    <name type="common">Schlegel's Japanese gecko</name>
    <dbReference type="NCBI Taxonomy" id="146911"/>
    <lineage>
        <taxon>Eukaryota</taxon>
        <taxon>Metazoa</taxon>
        <taxon>Chordata</taxon>
        <taxon>Craniata</taxon>
        <taxon>Vertebrata</taxon>
        <taxon>Euteleostomi</taxon>
        <taxon>Lepidosauria</taxon>
        <taxon>Squamata</taxon>
        <taxon>Bifurcata</taxon>
        <taxon>Gekkota</taxon>
        <taxon>Gekkonidae</taxon>
        <taxon>Gekkoninae</taxon>
        <taxon>Gekko</taxon>
    </lineage>
</organism>
<dbReference type="InterPro" id="IPR046350">
    <property type="entry name" value="Cystatin_sf"/>
</dbReference>
<dbReference type="PANTHER" id="PTHR47033">
    <property type="entry name" value="CYSTATIN-M"/>
    <property type="match status" value="1"/>
</dbReference>
<keyword evidence="9" id="KW-1185">Reference proteome</keyword>
<evidence type="ECO:0000259" key="8">
    <source>
        <dbReference type="SMART" id="SM00043"/>
    </source>
</evidence>
<evidence type="ECO:0000313" key="9">
    <source>
        <dbReference type="Proteomes" id="UP000694871"/>
    </source>
</evidence>
<evidence type="ECO:0000256" key="1">
    <source>
        <dbReference type="ARBA" id="ARBA00004613"/>
    </source>
</evidence>
<dbReference type="SMART" id="SM00043">
    <property type="entry name" value="CY"/>
    <property type="match status" value="1"/>
</dbReference>
<evidence type="ECO:0000256" key="7">
    <source>
        <dbReference type="SAM" id="SignalP"/>
    </source>
</evidence>
<evidence type="ECO:0000313" key="10">
    <source>
        <dbReference type="RefSeq" id="XP_015266312.1"/>
    </source>
</evidence>
<proteinExistence type="inferred from homology"/>
<keyword evidence="6" id="KW-1015">Disulfide bond</keyword>
<reference evidence="10" key="1">
    <citation type="submission" date="2025-08" db="UniProtKB">
        <authorList>
            <consortium name="RefSeq"/>
        </authorList>
    </citation>
    <scope>IDENTIFICATION</scope>
</reference>
<dbReference type="CDD" id="cd00042">
    <property type="entry name" value="CY"/>
    <property type="match status" value="1"/>
</dbReference>
<feature type="domain" description="Cystatin" evidence="8">
    <location>
        <begin position="34"/>
        <end position="149"/>
    </location>
</feature>
<keyword evidence="5" id="KW-0789">Thiol protease inhibitor</keyword>
<dbReference type="GeneID" id="107110102"/>
<evidence type="ECO:0000256" key="2">
    <source>
        <dbReference type="ARBA" id="ARBA00009403"/>
    </source>
</evidence>
<gene>
    <name evidence="10" type="primary">LOC107110102</name>
</gene>
<protein>
    <submittedName>
        <fullName evidence="10">Cystatin-like</fullName>
    </submittedName>
</protein>
<evidence type="ECO:0000256" key="3">
    <source>
        <dbReference type="ARBA" id="ARBA00022525"/>
    </source>
</evidence>
<accession>A0ABM1JXX5</accession>
<name>A0ABM1JXX5_GEKJA</name>
<sequence>MAASSRCPPVRGARILALGLLLMLLPLLTAQPRGSPGGVVRVPVSDPDVQVAAAFAVEAYNKASTNSVYSRALRVLLASHQIVAGSLYYLTIELVNTKCEKNERARLTPADLERCPLPPKAEQEKEICTFQVWTRSWLNDIRLTHMSCE</sequence>
<feature type="signal peptide" evidence="7">
    <location>
        <begin position="1"/>
        <end position="30"/>
    </location>
</feature>
<dbReference type="Proteomes" id="UP000694871">
    <property type="component" value="Unplaced"/>
</dbReference>
<dbReference type="PANTHER" id="PTHR47033:SF1">
    <property type="entry name" value="CYSTATIN-M"/>
    <property type="match status" value="1"/>
</dbReference>
<comment type="subcellular location">
    <subcellularLocation>
        <location evidence="1">Secreted</location>
    </subcellularLocation>
</comment>
<evidence type="ECO:0000256" key="4">
    <source>
        <dbReference type="ARBA" id="ARBA00022690"/>
    </source>
</evidence>
<dbReference type="RefSeq" id="XP_015266312.1">
    <property type="nucleotide sequence ID" value="XM_015410826.1"/>
</dbReference>
<dbReference type="SUPFAM" id="SSF54403">
    <property type="entry name" value="Cystatin/monellin"/>
    <property type="match status" value="1"/>
</dbReference>
<keyword evidence="7" id="KW-0732">Signal</keyword>